<evidence type="ECO:0000313" key="11">
    <source>
        <dbReference type="Proteomes" id="UP000198575"/>
    </source>
</evidence>
<proteinExistence type="inferred from homology"/>
<dbReference type="InterPro" id="IPR039557">
    <property type="entry name" value="AHAS_ACT"/>
</dbReference>
<evidence type="ECO:0000259" key="9">
    <source>
        <dbReference type="PROSITE" id="PS51671"/>
    </source>
</evidence>
<gene>
    <name evidence="10" type="ORF">SAMN05216289_103234</name>
</gene>
<sequence>MRHIISMLLQNEAGALARVAGMFAARGYNIDSLTVAATHDPQVSRLTMVTFGDDGVIAQIINQSRKLIDVLEIADLTSRDHIESELLVVKVASSASNAAAIARFTELSFGVVLEETESTRTLQFTGRGSHISAVLAELGGMASILELARSGTAALERGQSILAPAESTVPA</sequence>
<comment type="pathway">
    <text evidence="1 8">Amino-acid biosynthesis; L-isoleucine biosynthesis; L-isoleucine from 2-oxobutanoate: step 1/4.</text>
</comment>
<evidence type="ECO:0000256" key="1">
    <source>
        <dbReference type="ARBA" id="ARBA00004974"/>
    </source>
</evidence>
<keyword evidence="5 8" id="KW-0028">Amino-acid biosynthesis</keyword>
<dbReference type="InterPro" id="IPR002912">
    <property type="entry name" value="ACT_dom"/>
</dbReference>
<dbReference type="EC" id="2.2.1.6" evidence="8"/>
<dbReference type="Proteomes" id="UP000198575">
    <property type="component" value="Unassembled WGS sequence"/>
</dbReference>
<dbReference type="PANTHER" id="PTHR30239">
    <property type="entry name" value="ACETOLACTATE SYNTHASE SMALL SUBUNIT"/>
    <property type="match status" value="1"/>
</dbReference>
<dbReference type="SUPFAM" id="SSF55021">
    <property type="entry name" value="ACT-like"/>
    <property type="match status" value="2"/>
</dbReference>
<dbReference type="Pfam" id="PF22629">
    <property type="entry name" value="ACT_AHAS_ss"/>
    <property type="match status" value="1"/>
</dbReference>
<accession>A0A1I4W169</accession>
<dbReference type="NCBIfam" id="TIGR00119">
    <property type="entry name" value="acolac_sm"/>
    <property type="match status" value="1"/>
</dbReference>
<dbReference type="GO" id="GO:1990610">
    <property type="term" value="F:acetolactate synthase regulator activity"/>
    <property type="evidence" value="ECO:0007669"/>
    <property type="project" value="UniProtKB-UniRule"/>
</dbReference>
<evidence type="ECO:0000256" key="5">
    <source>
        <dbReference type="ARBA" id="ARBA00022605"/>
    </source>
</evidence>
<dbReference type="FunFam" id="3.30.70.260:FF:000001">
    <property type="entry name" value="Acetolactate synthase, small subunit"/>
    <property type="match status" value="1"/>
</dbReference>
<keyword evidence="11" id="KW-1185">Reference proteome</keyword>
<dbReference type="OrthoDB" id="9787365at2"/>
<comment type="function">
    <text evidence="8">Catalyzes the conversion of 2 pyruvate molecules into acetolactate in the first common step of the biosynthetic pathway of the branched-amino acids such as leucine, isoleucine, and valine.</text>
</comment>
<comment type="pathway">
    <text evidence="2 8">Amino-acid biosynthesis; L-valine biosynthesis; L-valine from pyruvate: step 1/4.</text>
</comment>
<evidence type="ECO:0000256" key="4">
    <source>
        <dbReference type="ARBA" id="ARBA00011744"/>
    </source>
</evidence>
<dbReference type="RefSeq" id="WP_092405056.1">
    <property type="nucleotide sequence ID" value="NZ_FOVF01000003.1"/>
</dbReference>
<comment type="similarity">
    <text evidence="3 8">Belongs to the acetolactate synthase small subunit family.</text>
</comment>
<dbReference type="Pfam" id="PF10369">
    <property type="entry name" value="ALS_ss_C"/>
    <property type="match status" value="1"/>
</dbReference>
<comment type="subunit">
    <text evidence="4 8">Dimer of large and small chains.</text>
</comment>
<dbReference type="GO" id="GO:0003984">
    <property type="term" value="F:acetolactate synthase activity"/>
    <property type="evidence" value="ECO:0007669"/>
    <property type="project" value="UniProtKB-UniRule"/>
</dbReference>
<feature type="domain" description="ACT" evidence="9">
    <location>
        <begin position="4"/>
        <end position="78"/>
    </location>
</feature>
<dbReference type="Gene3D" id="3.30.70.1150">
    <property type="entry name" value="ACT-like. Chain A, domain 2"/>
    <property type="match status" value="1"/>
</dbReference>
<dbReference type="CDD" id="cd04878">
    <property type="entry name" value="ACT_AHAS"/>
    <property type="match status" value="1"/>
</dbReference>
<dbReference type="NCBIfam" id="NF008864">
    <property type="entry name" value="PRK11895.1"/>
    <property type="match status" value="1"/>
</dbReference>
<evidence type="ECO:0000256" key="2">
    <source>
        <dbReference type="ARBA" id="ARBA00005025"/>
    </source>
</evidence>
<dbReference type="STRING" id="578942.SAMN05216289_103234"/>
<dbReference type="UniPathway" id="UPA00047">
    <property type="reaction ID" value="UER00055"/>
</dbReference>
<evidence type="ECO:0000256" key="7">
    <source>
        <dbReference type="ARBA" id="ARBA00048670"/>
    </source>
</evidence>
<organism evidence="10 11">
    <name type="scientific">Dokdonella immobilis</name>
    <dbReference type="NCBI Taxonomy" id="578942"/>
    <lineage>
        <taxon>Bacteria</taxon>
        <taxon>Pseudomonadati</taxon>
        <taxon>Pseudomonadota</taxon>
        <taxon>Gammaproteobacteria</taxon>
        <taxon>Lysobacterales</taxon>
        <taxon>Rhodanobacteraceae</taxon>
        <taxon>Dokdonella</taxon>
    </lineage>
</organism>
<dbReference type="InterPro" id="IPR019455">
    <property type="entry name" value="Acetolactate_synth_ssu_C"/>
</dbReference>
<dbReference type="EMBL" id="FOVF01000003">
    <property type="protein sequence ID" value="SFN06986.1"/>
    <property type="molecule type" value="Genomic_DNA"/>
</dbReference>
<dbReference type="PROSITE" id="PS51671">
    <property type="entry name" value="ACT"/>
    <property type="match status" value="1"/>
</dbReference>
<name>A0A1I4W169_9GAMM</name>
<dbReference type="GO" id="GO:0009099">
    <property type="term" value="P:L-valine biosynthetic process"/>
    <property type="evidence" value="ECO:0007669"/>
    <property type="project" value="UniProtKB-UniRule"/>
</dbReference>
<dbReference type="GO" id="GO:0009097">
    <property type="term" value="P:isoleucine biosynthetic process"/>
    <property type="evidence" value="ECO:0007669"/>
    <property type="project" value="UniProtKB-UniRule"/>
</dbReference>
<comment type="catalytic activity">
    <reaction evidence="7 8">
        <text>2 pyruvate + H(+) = (2S)-2-acetolactate + CO2</text>
        <dbReference type="Rhea" id="RHEA:25249"/>
        <dbReference type="ChEBI" id="CHEBI:15361"/>
        <dbReference type="ChEBI" id="CHEBI:15378"/>
        <dbReference type="ChEBI" id="CHEBI:16526"/>
        <dbReference type="ChEBI" id="CHEBI:58476"/>
        <dbReference type="EC" id="2.2.1.6"/>
    </reaction>
</comment>
<dbReference type="InterPro" id="IPR045865">
    <property type="entry name" value="ACT-like_dom_sf"/>
</dbReference>
<dbReference type="GO" id="GO:0005829">
    <property type="term" value="C:cytosol"/>
    <property type="evidence" value="ECO:0007669"/>
    <property type="project" value="TreeGrafter"/>
</dbReference>
<dbReference type="AlphaFoldDB" id="A0A1I4W169"/>
<evidence type="ECO:0000256" key="3">
    <source>
        <dbReference type="ARBA" id="ARBA00006341"/>
    </source>
</evidence>
<evidence type="ECO:0000313" key="10">
    <source>
        <dbReference type="EMBL" id="SFN06986.1"/>
    </source>
</evidence>
<dbReference type="PANTHER" id="PTHR30239:SF0">
    <property type="entry name" value="ACETOLACTATE SYNTHASE SMALL SUBUNIT 1, CHLOROPLASTIC"/>
    <property type="match status" value="1"/>
</dbReference>
<protein>
    <recommendedName>
        <fullName evidence="8">Acetolactate synthase small subunit</fullName>
        <shortName evidence="8">AHAS</shortName>
        <shortName evidence="8">ALS</shortName>
        <ecNumber evidence="8">2.2.1.6</ecNumber>
    </recommendedName>
    <alternativeName>
        <fullName evidence="8">Acetohydroxy-acid synthase small subunit</fullName>
    </alternativeName>
</protein>
<evidence type="ECO:0000256" key="8">
    <source>
        <dbReference type="RuleBase" id="RU368092"/>
    </source>
</evidence>
<evidence type="ECO:0000256" key="6">
    <source>
        <dbReference type="ARBA" id="ARBA00023304"/>
    </source>
</evidence>
<dbReference type="Gene3D" id="3.30.70.260">
    <property type="match status" value="1"/>
</dbReference>
<reference evidence="10 11" key="1">
    <citation type="submission" date="2016-10" db="EMBL/GenBank/DDBJ databases">
        <authorList>
            <person name="de Groot N.N."/>
        </authorList>
    </citation>
    <scope>NUCLEOTIDE SEQUENCE [LARGE SCALE GENOMIC DNA]</scope>
    <source>
        <strain evidence="10 11">CGMCC 1.7659</strain>
    </source>
</reference>
<dbReference type="InterPro" id="IPR004789">
    <property type="entry name" value="Acetalactate_synth_ssu"/>
</dbReference>
<keyword evidence="6 8" id="KW-0100">Branched-chain amino acid biosynthesis</keyword>
<dbReference type="InterPro" id="IPR054480">
    <property type="entry name" value="AHAS_small-like_ACT"/>
</dbReference>
<dbReference type="UniPathway" id="UPA00049">
    <property type="reaction ID" value="UER00059"/>
</dbReference>
<keyword evidence="8" id="KW-0808">Transferase</keyword>
<dbReference type="InterPro" id="IPR027271">
    <property type="entry name" value="Acetolactate_synth/TF_NikR_C"/>
</dbReference>